<dbReference type="SMART" id="SM00225">
    <property type="entry name" value="BTB"/>
    <property type="match status" value="1"/>
</dbReference>
<gene>
    <name evidence="2" type="ORF">SteCoe_24839</name>
</gene>
<dbReference type="PANTHER" id="PTHR14136">
    <property type="entry name" value="BTB_POZ DOMAIN-CONTAINING PROTEIN KCTD9"/>
    <property type="match status" value="1"/>
</dbReference>
<feature type="domain" description="BTB" evidence="1">
    <location>
        <begin position="3"/>
        <end position="105"/>
    </location>
</feature>
<dbReference type="InterPro" id="IPR001646">
    <property type="entry name" value="5peptide_repeat"/>
</dbReference>
<dbReference type="InterPro" id="IPR011333">
    <property type="entry name" value="SKP1/BTB/POZ_sf"/>
</dbReference>
<dbReference type="Pfam" id="PF00805">
    <property type="entry name" value="Pentapeptide"/>
    <property type="match status" value="3"/>
</dbReference>
<protein>
    <recommendedName>
        <fullName evidence="1">BTB domain-containing protein</fullName>
    </recommendedName>
</protein>
<accession>A0A1R2BGN8</accession>
<dbReference type="GO" id="GO:0051260">
    <property type="term" value="P:protein homooligomerization"/>
    <property type="evidence" value="ECO:0007669"/>
    <property type="project" value="InterPro"/>
</dbReference>
<organism evidence="2 3">
    <name type="scientific">Stentor coeruleus</name>
    <dbReference type="NCBI Taxonomy" id="5963"/>
    <lineage>
        <taxon>Eukaryota</taxon>
        <taxon>Sar</taxon>
        <taxon>Alveolata</taxon>
        <taxon>Ciliophora</taxon>
        <taxon>Postciliodesmatophora</taxon>
        <taxon>Heterotrichea</taxon>
        <taxon>Heterotrichida</taxon>
        <taxon>Stentoridae</taxon>
        <taxon>Stentor</taxon>
    </lineage>
</organism>
<reference evidence="2 3" key="1">
    <citation type="submission" date="2016-11" db="EMBL/GenBank/DDBJ databases">
        <title>The macronuclear genome of Stentor coeruleus: a giant cell with tiny introns.</title>
        <authorList>
            <person name="Slabodnick M."/>
            <person name="Ruby J.G."/>
            <person name="Reiff S.B."/>
            <person name="Swart E.C."/>
            <person name="Gosai S."/>
            <person name="Prabakaran S."/>
            <person name="Witkowska E."/>
            <person name="Larue G.E."/>
            <person name="Fisher S."/>
            <person name="Freeman R.M."/>
            <person name="Gunawardena J."/>
            <person name="Chu W."/>
            <person name="Stover N.A."/>
            <person name="Gregory B.D."/>
            <person name="Nowacki M."/>
            <person name="Derisi J."/>
            <person name="Roy S.W."/>
            <person name="Marshall W.F."/>
            <person name="Sood P."/>
        </authorList>
    </citation>
    <scope>NUCLEOTIDE SEQUENCE [LARGE SCALE GENOMIC DNA]</scope>
    <source>
        <strain evidence="2">WM001</strain>
    </source>
</reference>
<evidence type="ECO:0000313" key="2">
    <source>
        <dbReference type="EMBL" id="OMJ75899.1"/>
    </source>
</evidence>
<dbReference type="Gene3D" id="2.160.20.80">
    <property type="entry name" value="E3 ubiquitin-protein ligase SopA"/>
    <property type="match status" value="1"/>
</dbReference>
<name>A0A1R2BGN8_9CILI</name>
<dbReference type="PANTHER" id="PTHR14136:SF17">
    <property type="entry name" value="BTB_POZ DOMAIN-CONTAINING PROTEIN KCTD9"/>
    <property type="match status" value="1"/>
</dbReference>
<dbReference type="OrthoDB" id="2414723at2759"/>
<dbReference type="Proteomes" id="UP000187209">
    <property type="component" value="Unassembled WGS sequence"/>
</dbReference>
<dbReference type="AlphaFoldDB" id="A0A1R2BGN8"/>
<dbReference type="InterPro" id="IPR000210">
    <property type="entry name" value="BTB/POZ_dom"/>
</dbReference>
<dbReference type="InterPro" id="IPR051082">
    <property type="entry name" value="Pentapeptide-BTB/POZ_domain"/>
</dbReference>
<sequence length="272" mass="30440">MSEILYLSVGGVKYETTRQTLCCDQNSMLAAMFSGRHTLACNSKGYYFIDRDGKLFRYILNFLRNQELTISQDNTNLISELLKEAEFYQLKSMISALEELKHKSELTYISYKELLILINSSRPIQAPFLNLSCLVLKFLDFSNANLQGCDFSQTSIFEVNFTHANLSSCIFDNSVVQNSIFTDCVLRQASLVSANFSGNDMKRAVCIETNFMKAKLGGADMRNSDLQSANLQDANLLVANMEGCNLLLANIKGTNLEGANLKGAKGFSYQNY</sequence>
<evidence type="ECO:0000313" key="3">
    <source>
        <dbReference type="Proteomes" id="UP000187209"/>
    </source>
</evidence>
<dbReference type="SUPFAM" id="SSF141571">
    <property type="entry name" value="Pentapeptide repeat-like"/>
    <property type="match status" value="1"/>
</dbReference>
<dbReference type="InterPro" id="IPR003131">
    <property type="entry name" value="T1-type_BTB"/>
</dbReference>
<dbReference type="Gene3D" id="3.30.710.10">
    <property type="entry name" value="Potassium Channel Kv1.1, Chain A"/>
    <property type="match status" value="1"/>
</dbReference>
<dbReference type="SUPFAM" id="SSF54695">
    <property type="entry name" value="POZ domain"/>
    <property type="match status" value="1"/>
</dbReference>
<keyword evidence="3" id="KW-1185">Reference proteome</keyword>
<dbReference type="Pfam" id="PF02214">
    <property type="entry name" value="BTB_2"/>
    <property type="match status" value="1"/>
</dbReference>
<comment type="caution">
    <text evidence="2">The sequence shown here is derived from an EMBL/GenBank/DDBJ whole genome shotgun (WGS) entry which is preliminary data.</text>
</comment>
<evidence type="ECO:0000259" key="1">
    <source>
        <dbReference type="SMART" id="SM00225"/>
    </source>
</evidence>
<proteinExistence type="predicted"/>
<dbReference type="EMBL" id="MPUH01000662">
    <property type="protein sequence ID" value="OMJ75899.1"/>
    <property type="molecule type" value="Genomic_DNA"/>
</dbReference>